<evidence type="ECO:0000313" key="2">
    <source>
        <dbReference type="EMBL" id="PSK35777.1"/>
    </source>
</evidence>
<evidence type="ECO:0000256" key="1">
    <source>
        <dbReference type="SAM" id="MobiDB-lite"/>
    </source>
</evidence>
<dbReference type="GO" id="GO:0051293">
    <property type="term" value="P:establishment of spindle localization"/>
    <property type="evidence" value="ECO:0007669"/>
    <property type="project" value="TreeGrafter"/>
</dbReference>
<comment type="caution">
    <text evidence="2">The sequence shown here is derived from an EMBL/GenBank/DDBJ whole genome shotgun (WGS) entry which is preliminary data.</text>
</comment>
<proteinExistence type="predicted"/>
<protein>
    <recommendedName>
        <fullName evidence="4">Karyogamy protein</fullName>
    </recommendedName>
</protein>
<keyword evidence="3" id="KW-1185">Reference proteome</keyword>
<dbReference type="GeneID" id="36567646"/>
<feature type="region of interest" description="Disordered" evidence="1">
    <location>
        <begin position="472"/>
        <end position="491"/>
    </location>
</feature>
<accession>A0A2P7YIL3</accession>
<name>A0A2P7YIL3_9ASCO</name>
<dbReference type="EMBL" id="PYFQ01000013">
    <property type="protein sequence ID" value="PSK35777.1"/>
    <property type="molecule type" value="Genomic_DNA"/>
</dbReference>
<dbReference type="GO" id="GO:0005938">
    <property type="term" value="C:cell cortex"/>
    <property type="evidence" value="ECO:0007669"/>
    <property type="project" value="TreeGrafter"/>
</dbReference>
<dbReference type="STRING" id="418784.A0A2P7YIL3"/>
<organism evidence="2 3">
    <name type="scientific">Candidozyma pseudohaemuli</name>
    <dbReference type="NCBI Taxonomy" id="418784"/>
    <lineage>
        <taxon>Eukaryota</taxon>
        <taxon>Fungi</taxon>
        <taxon>Dikarya</taxon>
        <taxon>Ascomycota</taxon>
        <taxon>Saccharomycotina</taxon>
        <taxon>Pichiomycetes</taxon>
        <taxon>Metschnikowiaceae</taxon>
        <taxon>Candidozyma</taxon>
    </lineage>
</organism>
<feature type="region of interest" description="Disordered" evidence="1">
    <location>
        <begin position="364"/>
        <end position="383"/>
    </location>
</feature>
<dbReference type="InterPro" id="IPR013889">
    <property type="entry name" value="Karyogamy_KAR9"/>
</dbReference>
<feature type="region of interest" description="Disordered" evidence="1">
    <location>
        <begin position="396"/>
        <end position="417"/>
    </location>
</feature>
<evidence type="ECO:0000313" key="3">
    <source>
        <dbReference type="Proteomes" id="UP000241107"/>
    </source>
</evidence>
<dbReference type="GO" id="GO:0030473">
    <property type="term" value="P:nuclear migration along microtubule"/>
    <property type="evidence" value="ECO:0007669"/>
    <property type="project" value="TreeGrafter"/>
</dbReference>
<dbReference type="Proteomes" id="UP000241107">
    <property type="component" value="Unassembled WGS sequence"/>
</dbReference>
<dbReference type="OrthoDB" id="5559380at2759"/>
<dbReference type="Pfam" id="PF08580">
    <property type="entry name" value="KAR9"/>
    <property type="match status" value="1"/>
</dbReference>
<sequence>MSPPWAKRHFDFAALIGSDLTDLKHQERGLLTFENSKAVAILLDVELYLHQIKALFDKAEDETLGWYHEERALVSTLYKEVTLIELFVALTMALPGALDTKELLGHLKHTSDLLAKAKQALLQAQTAVSISAQYHELRFDSIKEINREIAACDDIYSSLRDVKLSELPHDLSMEKVVSKVKLTGSDNSIDTPIMAFSTEEREFFENFERFESRLKPISISIKFLEHRIGEFNQHCGIIFPSAIADVNQDFHSLRKSWRKVVSDFSELRSSAIVLRWRHLCMFLIDLMITKLDEMAERLKKSQEMGVSEVSDELGISFKMCSNANMLLHKAMMDYVGDDKGIRDRFRLEIRPKWTEVNDLLSGSISIGKSPGTPRGSTPELGEDGLKPVKMIQKRTPLALSESKRLSSTNSPNNGGFDLRLDVNPSPNVPISAQKTDRFVDLDIEPSQLRSSRLQMALLGLQLSPKDEEVKLSQDDSTETLVHPKTPETHPKEAVSNYTRILQQFGQNFNPQPSKIPIIVENYIQMRFPVIKKIPAKGSRIPSISPSHPVFISPDRRPESKHLPVHLANPLLKTPHMSPTMLRSPPLFTLPKKRMSGRRASSTGSLFAGEMTPQERSRASLLTMRADKLSLAGQTTPNLAYETGSIDEFTFNIA</sequence>
<dbReference type="GO" id="GO:0043332">
    <property type="term" value="C:mating projection tip"/>
    <property type="evidence" value="ECO:0007669"/>
    <property type="project" value="TreeGrafter"/>
</dbReference>
<reference evidence="2 3" key="1">
    <citation type="submission" date="2018-03" db="EMBL/GenBank/DDBJ databases">
        <title>Candida pseudohaemulonii genome assembly and annotation.</title>
        <authorList>
            <person name="Munoz J.F."/>
            <person name="Gade L.G."/>
            <person name="Chow N.A."/>
            <person name="Litvintseva A.P."/>
            <person name="Loparev V.N."/>
            <person name="Cuomo C.A."/>
        </authorList>
    </citation>
    <scope>NUCLEOTIDE SEQUENCE [LARGE SCALE GENOMIC DNA]</scope>
    <source>
        <strain evidence="2 3">B12108</strain>
    </source>
</reference>
<dbReference type="GO" id="GO:0005816">
    <property type="term" value="C:spindle pole body"/>
    <property type="evidence" value="ECO:0007669"/>
    <property type="project" value="TreeGrafter"/>
</dbReference>
<dbReference type="VEuPathDB" id="FungiDB:C7M61_004258"/>
<dbReference type="GO" id="GO:0031578">
    <property type="term" value="P:mitotic spindle orientation checkpoint signaling"/>
    <property type="evidence" value="ECO:0007669"/>
    <property type="project" value="TreeGrafter"/>
</dbReference>
<dbReference type="PANTHER" id="PTHR37271">
    <property type="entry name" value="KARYOGAMY PROTEIN KAR9"/>
    <property type="match status" value="1"/>
</dbReference>
<dbReference type="RefSeq" id="XP_024712250.1">
    <property type="nucleotide sequence ID" value="XM_024859581.1"/>
</dbReference>
<gene>
    <name evidence="2" type="ORF">C7M61_004258</name>
</gene>
<evidence type="ECO:0008006" key="4">
    <source>
        <dbReference type="Google" id="ProtNLM"/>
    </source>
</evidence>
<dbReference type="PANTHER" id="PTHR37271:SF1">
    <property type="entry name" value="KARYOGAMY PROTEIN KAR9"/>
    <property type="match status" value="1"/>
</dbReference>
<dbReference type="AlphaFoldDB" id="A0A2P7YIL3"/>